<dbReference type="Proteomes" id="UP001332192">
    <property type="component" value="Chromosome"/>
</dbReference>
<organism evidence="2 3">
    <name type="scientific">Carboxydichorda subterranea</name>
    <dbReference type="NCBI Taxonomy" id="3109565"/>
    <lineage>
        <taxon>Bacteria</taxon>
        <taxon>Bacillati</taxon>
        <taxon>Bacillota</taxon>
        <taxon>Limnochordia</taxon>
        <taxon>Limnochordales</taxon>
        <taxon>Geochordaceae</taxon>
        <taxon>Carboxydichorda</taxon>
    </lineage>
</organism>
<dbReference type="EMBL" id="CP141615">
    <property type="protein sequence ID" value="WRP16970.1"/>
    <property type="molecule type" value="Genomic_DNA"/>
</dbReference>
<gene>
    <name evidence="2" type="ORF">U7230_12890</name>
</gene>
<dbReference type="InterPro" id="IPR017937">
    <property type="entry name" value="Thioredoxin_CS"/>
</dbReference>
<accession>A0ABZ1BWW3</accession>
<dbReference type="CDD" id="cd02966">
    <property type="entry name" value="TlpA_like_family"/>
    <property type="match status" value="1"/>
</dbReference>
<name>A0ABZ1BWW3_9FIRM</name>
<dbReference type="PROSITE" id="PS00194">
    <property type="entry name" value="THIOREDOXIN_1"/>
    <property type="match status" value="1"/>
</dbReference>
<dbReference type="RefSeq" id="WP_324716242.1">
    <property type="nucleotide sequence ID" value="NZ_CP141615.1"/>
</dbReference>
<dbReference type="InterPro" id="IPR036249">
    <property type="entry name" value="Thioredoxin-like_sf"/>
</dbReference>
<evidence type="ECO:0000313" key="2">
    <source>
        <dbReference type="EMBL" id="WRP16970.1"/>
    </source>
</evidence>
<proteinExistence type="predicted"/>
<dbReference type="InterPro" id="IPR013766">
    <property type="entry name" value="Thioredoxin_domain"/>
</dbReference>
<sequence length="217" mass="23723">MAPVRSTQARASWWRWGLPFLLLVVATGASLLLAQLRTRPLSPAGASLSTPGAIVSNGTQPAAAGTPDQALAAGTDVPVVGSPAPDFVLEDIQGRKVRLQDLQGKPVLINFWATWCPPCREEMPHIEEFHRKYGDRVTVLGVDVGESPQKVKDFLGRGKYSWRFALDESGEVMQKYLVFAIPTSFFLDKDGVIRAKFIGPMQPAHLRDFARQAGAEL</sequence>
<evidence type="ECO:0000259" key="1">
    <source>
        <dbReference type="PROSITE" id="PS51352"/>
    </source>
</evidence>
<dbReference type="SUPFAM" id="SSF52833">
    <property type="entry name" value="Thioredoxin-like"/>
    <property type="match status" value="1"/>
</dbReference>
<protein>
    <submittedName>
        <fullName evidence="2">TlpA disulfide reductase family protein</fullName>
    </submittedName>
</protein>
<reference evidence="2 3" key="1">
    <citation type="journal article" date="2024" name="Front. Microbiol.">
        <title>Novel thermophilic genera Geochorda gen. nov. and Carboxydochorda gen. nov. from the deep terrestrial subsurface reveal the ecophysiological diversity in the class Limnochordia.</title>
        <authorList>
            <person name="Karnachuk O.V."/>
            <person name="Lukina A.P."/>
            <person name="Avakyan M.R."/>
            <person name="Kadnikov V.V."/>
            <person name="Begmatov S."/>
            <person name="Beletsky A.V."/>
            <person name="Vlasova K.G."/>
            <person name="Novikov A.A."/>
            <person name="Shcherbakova V.A."/>
            <person name="Mardanov A.V."/>
            <person name="Ravin N.V."/>
        </authorList>
    </citation>
    <scope>NUCLEOTIDE SEQUENCE [LARGE SCALE GENOMIC DNA]</scope>
    <source>
        <strain evidence="2 3">L945</strain>
    </source>
</reference>
<dbReference type="PANTHER" id="PTHR42852:SF17">
    <property type="entry name" value="THIOREDOXIN-LIKE PROTEIN HI_1115"/>
    <property type="match status" value="1"/>
</dbReference>
<evidence type="ECO:0000313" key="3">
    <source>
        <dbReference type="Proteomes" id="UP001332192"/>
    </source>
</evidence>
<dbReference type="PROSITE" id="PS51352">
    <property type="entry name" value="THIOREDOXIN_2"/>
    <property type="match status" value="1"/>
</dbReference>
<dbReference type="Gene3D" id="3.40.30.10">
    <property type="entry name" value="Glutaredoxin"/>
    <property type="match status" value="1"/>
</dbReference>
<keyword evidence="3" id="KW-1185">Reference proteome</keyword>
<dbReference type="PANTHER" id="PTHR42852">
    <property type="entry name" value="THIOL:DISULFIDE INTERCHANGE PROTEIN DSBE"/>
    <property type="match status" value="1"/>
</dbReference>
<dbReference type="InterPro" id="IPR050553">
    <property type="entry name" value="Thioredoxin_ResA/DsbE_sf"/>
</dbReference>
<feature type="domain" description="Thioredoxin" evidence="1">
    <location>
        <begin position="78"/>
        <end position="215"/>
    </location>
</feature>
<dbReference type="InterPro" id="IPR000866">
    <property type="entry name" value="AhpC/TSA"/>
</dbReference>
<dbReference type="Pfam" id="PF00578">
    <property type="entry name" value="AhpC-TSA"/>
    <property type="match status" value="1"/>
</dbReference>